<dbReference type="InterPro" id="IPR058660">
    <property type="entry name" value="WHD_DnaB"/>
</dbReference>
<proteinExistence type="inferred from homology"/>
<reference evidence="5 6" key="1">
    <citation type="submission" date="2023-06" db="EMBL/GenBank/DDBJ databases">
        <title>Five Gram-positive bacteria isolated from mangrove sediments in Shenzhen, Guangdong, China.</title>
        <authorList>
            <person name="Yu S."/>
            <person name="Zheng W."/>
            <person name="Huang Y."/>
        </authorList>
    </citation>
    <scope>NUCLEOTIDE SEQUENCE [LARGE SCALE GENOMIC DNA]</scope>
    <source>
        <strain evidence="5 6">SaN35-3</strain>
    </source>
</reference>
<evidence type="ECO:0000313" key="5">
    <source>
        <dbReference type="EMBL" id="WLR44153.1"/>
    </source>
</evidence>
<evidence type="ECO:0000256" key="2">
    <source>
        <dbReference type="SAM" id="MobiDB-lite"/>
    </source>
</evidence>
<evidence type="ECO:0000259" key="4">
    <source>
        <dbReference type="Pfam" id="PF25888"/>
    </source>
</evidence>
<gene>
    <name evidence="5" type="ORF">LC087_08755</name>
</gene>
<evidence type="ECO:0000259" key="3">
    <source>
        <dbReference type="Pfam" id="PF07261"/>
    </source>
</evidence>
<sequence length="467" mass="54826">MEQHWKELLPIDKYQVKSRGVLQELDRKVITALYQPLIGAISYSLYMTLWEELEHNRLWGKENNHYSLMTAMQLNLKLIYQERMKLEGIGLLKLYYYEQDPRLFIYELLPPLTPKQFFQDGMLNIYLFNRVGKNKYNQLKQFFLDEAVPNGGKEITKSFSEVFKSIHTSELKNSEFDHNDEIEGEFLEKEDGKQVIVAPETFNESLFLEGLSEHIVPKKALTANVMEAVYKLSYLYGIDAIEMKNVLLNALDHDDKVNIESLRKAARDWYSFSYGDQVPKLVDRKQPLQKKSPTNQLDDKEKQLVTQLESITPRQFLIDLANGAEPSSSDLEIIEEVMFQQNLLPGVVNVLIYYVMLKTNMKLSKAYIQKIASHWSRCKVETVSDAMTLAKNEHRKYQQWASSDQPKRSKDKRSSVIRKEKLPKWMQQTDDEKKSNTNNKTDEQFEREKQQLEKRIKQYMSNKKSTD</sequence>
<keyword evidence="6" id="KW-1185">Reference proteome</keyword>
<feature type="domain" description="DnaB/C C-terminal" evidence="3">
    <location>
        <begin position="323"/>
        <end position="387"/>
    </location>
</feature>
<dbReference type="Pfam" id="PF07261">
    <property type="entry name" value="DnaB_2"/>
    <property type="match status" value="1"/>
</dbReference>
<organism evidence="5 6">
    <name type="scientific">Bacillus carboniphilus</name>
    <dbReference type="NCBI Taxonomy" id="86663"/>
    <lineage>
        <taxon>Bacteria</taxon>
        <taxon>Bacillati</taxon>
        <taxon>Bacillota</taxon>
        <taxon>Bacilli</taxon>
        <taxon>Bacillales</taxon>
        <taxon>Bacillaceae</taxon>
        <taxon>Bacillus</taxon>
    </lineage>
</organism>
<protein>
    <submittedName>
        <fullName evidence="5">Replication initiation and membrane attachment family protein</fullName>
    </submittedName>
</protein>
<dbReference type="InterPro" id="IPR006343">
    <property type="entry name" value="DnaB/C_C"/>
</dbReference>
<dbReference type="Proteomes" id="UP001197974">
    <property type="component" value="Chromosome"/>
</dbReference>
<feature type="region of interest" description="Disordered" evidence="2">
    <location>
        <begin position="396"/>
        <end position="467"/>
    </location>
</feature>
<feature type="domain" description="Replicative helicase loading/DNA remodeling protein DnaB N-terminal winged helix" evidence="4">
    <location>
        <begin position="10"/>
        <end position="264"/>
    </location>
</feature>
<name>A0ABY9JZE8_9BACI</name>
<dbReference type="Pfam" id="PF25888">
    <property type="entry name" value="WHD_DnaB"/>
    <property type="match status" value="1"/>
</dbReference>
<feature type="compositionally biased region" description="Basic and acidic residues" evidence="2">
    <location>
        <begin position="405"/>
        <end position="423"/>
    </location>
</feature>
<dbReference type="RefSeq" id="WP_226539212.1">
    <property type="nucleotide sequence ID" value="NZ_CP129013.1"/>
</dbReference>
<evidence type="ECO:0000313" key="6">
    <source>
        <dbReference type="Proteomes" id="UP001197974"/>
    </source>
</evidence>
<comment type="similarity">
    <text evidence="1">Belongs to the DnaB/DnaD family.</text>
</comment>
<evidence type="ECO:0000256" key="1">
    <source>
        <dbReference type="ARBA" id="ARBA00093462"/>
    </source>
</evidence>
<accession>A0ABY9JZE8</accession>
<dbReference type="EMBL" id="CP129013">
    <property type="protein sequence ID" value="WLR44153.1"/>
    <property type="molecule type" value="Genomic_DNA"/>
</dbReference>
<feature type="compositionally biased region" description="Basic and acidic residues" evidence="2">
    <location>
        <begin position="430"/>
        <end position="456"/>
    </location>
</feature>